<feature type="region of interest" description="Disordered" evidence="1">
    <location>
        <begin position="1"/>
        <end position="78"/>
    </location>
</feature>
<evidence type="ECO:0000313" key="2">
    <source>
        <dbReference type="EMBL" id="JAH89339.1"/>
    </source>
</evidence>
<proteinExistence type="predicted"/>
<reference evidence="2" key="1">
    <citation type="submission" date="2014-11" db="EMBL/GenBank/DDBJ databases">
        <authorList>
            <person name="Amaro Gonzalez C."/>
        </authorList>
    </citation>
    <scope>NUCLEOTIDE SEQUENCE</scope>
</reference>
<protein>
    <submittedName>
        <fullName evidence="2">Uncharacterized protein</fullName>
    </submittedName>
</protein>
<feature type="compositionally biased region" description="Basic residues" evidence="1">
    <location>
        <begin position="18"/>
        <end position="33"/>
    </location>
</feature>
<dbReference type="AlphaFoldDB" id="A0A0E9WG27"/>
<sequence length="109" mass="12459">MLARKKSLIHSFRESLKTKARTAARSSRKRMKQMRPEKNLSRQMFSRSAPTQPANPRMKETPPTIRTNHTGSKPCDRVTWVRSDSIPFSLQAQNPMAINPAPANQNKML</sequence>
<reference evidence="2" key="2">
    <citation type="journal article" date="2015" name="Fish Shellfish Immunol.">
        <title>Early steps in the European eel (Anguilla anguilla)-Vibrio vulnificus interaction in the gills: Role of the RtxA13 toxin.</title>
        <authorList>
            <person name="Callol A."/>
            <person name="Pajuelo D."/>
            <person name="Ebbesson L."/>
            <person name="Teles M."/>
            <person name="MacKenzie S."/>
            <person name="Amaro C."/>
        </authorList>
    </citation>
    <scope>NUCLEOTIDE SEQUENCE</scope>
</reference>
<feature type="compositionally biased region" description="Polar residues" evidence="1">
    <location>
        <begin position="41"/>
        <end position="54"/>
    </location>
</feature>
<name>A0A0E9WG27_ANGAN</name>
<organism evidence="2">
    <name type="scientific">Anguilla anguilla</name>
    <name type="common">European freshwater eel</name>
    <name type="synonym">Muraena anguilla</name>
    <dbReference type="NCBI Taxonomy" id="7936"/>
    <lineage>
        <taxon>Eukaryota</taxon>
        <taxon>Metazoa</taxon>
        <taxon>Chordata</taxon>
        <taxon>Craniata</taxon>
        <taxon>Vertebrata</taxon>
        <taxon>Euteleostomi</taxon>
        <taxon>Actinopterygii</taxon>
        <taxon>Neopterygii</taxon>
        <taxon>Teleostei</taxon>
        <taxon>Anguilliformes</taxon>
        <taxon>Anguillidae</taxon>
        <taxon>Anguilla</taxon>
    </lineage>
</organism>
<accession>A0A0E9WG27</accession>
<evidence type="ECO:0000256" key="1">
    <source>
        <dbReference type="SAM" id="MobiDB-lite"/>
    </source>
</evidence>
<dbReference type="EMBL" id="GBXM01019238">
    <property type="protein sequence ID" value="JAH89339.1"/>
    <property type="molecule type" value="Transcribed_RNA"/>
</dbReference>